<dbReference type="GO" id="GO:0016779">
    <property type="term" value="F:nucleotidyltransferase activity"/>
    <property type="evidence" value="ECO:0007669"/>
    <property type="project" value="UniProtKB-KW"/>
</dbReference>
<dbReference type="InterPro" id="IPR014065">
    <property type="entry name" value="tRNA_adenylyltransferase"/>
</dbReference>
<dbReference type="GO" id="GO:0000049">
    <property type="term" value="F:tRNA binding"/>
    <property type="evidence" value="ECO:0007669"/>
    <property type="project" value="TreeGrafter"/>
</dbReference>
<evidence type="ECO:0000256" key="6">
    <source>
        <dbReference type="ARBA" id="ARBA00022741"/>
    </source>
</evidence>
<dbReference type="GO" id="GO:0008033">
    <property type="term" value="P:tRNA processing"/>
    <property type="evidence" value="ECO:0007669"/>
    <property type="project" value="UniProtKB-KW"/>
</dbReference>
<evidence type="ECO:0000313" key="12">
    <source>
        <dbReference type="Proteomes" id="UP000280501"/>
    </source>
</evidence>
<evidence type="ECO:0000313" key="11">
    <source>
        <dbReference type="EMBL" id="RPF19476.1"/>
    </source>
</evidence>
<organism evidence="11 12">
    <name type="scientific">Myceligenerans xiligouense</name>
    <dbReference type="NCBI Taxonomy" id="253184"/>
    <lineage>
        <taxon>Bacteria</taxon>
        <taxon>Bacillati</taxon>
        <taxon>Actinomycetota</taxon>
        <taxon>Actinomycetes</taxon>
        <taxon>Micrococcales</taxon>
        <taxon>Promicromonosporaceae</taxon>
        <taxon>Myceligenerans</taxon>
    </lineage>
</organism>
<dbReference type="FunFam" id="1.10.3090.10:FF:000002">
    <property type="entry name" value="CCA tRNA nucleotidyltransferase"/>
    <property type="match status" value="1"/>
</dbReference>
<proteinExistence type="predicted"/>
<dbReference type="Gene3D" id="3.30.460.10">
    <property type="entry name" value="Beta Polymerase, domain 2"/>
    <property type="match status" value="1"/>
</dbReference>
<dbReference type="NCBIfam" id="TIGR00277">
    <property type="entry name" value="HDIG"/>
    <property type="match status" value="1"/>
</dbReference>
<evidence type="ECO:0000256" key="2">
    <source>
        <dbReference type="ARBA" id="ARBA00022679"/>
    </source>
</evidence>
<dbReference type="InterPro" id="IPR006674">
    <property type="entry name" value="HD_domain"/>
</dbReference>
<feature type="domain" description="HD" evidence="9">
    <location>
        <begin position="307"/>
        <end position="436"/>
    </location>
</feature>
<dbReference type="SUPFAM" id="SSF81301">
    <property type="entry name" value="Nucleotidyltransferase"/>
    <property type="match status" value="1"/>
</dbReference>
<dbReference type="InterPro" id="IPR043519">
    <property type="entry name" value="NT_sf"/>
</dbReference>
<evidence type="ECO:0000256" key="7">
    <source>
        <dbReference type="ARBA" id="ARBA00022842"/>
    </source>
</evidence>
<keyword evidence="3" id="KW-0819">tRNA processing</keyword>
<evidence type="ECO:0000259" key="9">
    <source>
        <dbReference type="Pfam" id="PF01966"/>
    </source>
</evidence>
<dbReference type="InterPro" id="IPR032828">
    <property type="entry name" value="PolyA_RNA-bd"/>
</dbReference>
<dbReference type="PANTHER" id="PTHR46173:SF1">
    <property type="entry name" value="CCA TRNA NUCLEOTIDYLTRANSFERASE 1, MITOCHONDRIAL"/>
    <property type="match status" value="1"/>
</dbReference>
<dbReference type="InterPro" id="IPR003607">
    <property type="entry name" value="HD/PDEase_dom"/>
</dbReference>
<dbReference type="CDD" id="cd00077">
    <property type="entry name" value="HDc"/>
    <property type="match status" value="1"/>
</dbReference>
<gene>
    <name evidence="11" type="ORF">EDD34_0024</name>
</gene>
<feature type="domain" description="tRNA nucleotidyltransferase/poly(A) polymerase RNA and SrmB- binding" evidence="10">
    <location>
        <begin position="233"/>
        <end position="292"/>
    </location>
</feature>
<dbReference type="InterPro" id="IPR002646">
    <property type="entry name" value="PolA_pol_head_dom"/>
</dbReference>
<dbReference type="Pfam" id="PF01966">
    <property type="entry name" value="HD"/>
    <property type="match status" value="1"/>
</dbReference>
<name>A0A3N4YJ94_9MICO</name>
<keyword evidence="2" id="KW-0808">Transferase</keyword>
<dbReference type="GO" id="GO:0000166">
    <property type="term" value="F:nucleotide binding"/>
    <property type="evidence" value="ECO:0007669"/>
    <property type="project" value="UniProtKB-KW"/>
</dbReference>
<reference evidence="11 12" key="1">
    <citation type="submission" date="2018-11" db="EMBL/GenBank/DDBJ databases">
        <title>Sequencing the genomes of 1000 actinobacteria strains.</title>
        <authorList>
            <person name="Klenk H.-P."/>
        </authorList>
    </citation>
    <scope>NUCLEOTIDE SEQUENCE [LARGE SCALE GENOMIC DNA]</scope>
    <source>
        <strain evidence="11 12">DSM 15700</strain>
    </source>
</reference>
<keyword evidence="4" id="KW-0548">Nucleotidyltransferase</keyword>
<protein>
    <submittedName>
        <fullName evidence="11">Poly(A) polymerase</fullName>
    </submittedName>
</protein>
<dbReference type="EMBL" id="RKQZ01000001">
    <property type="protein sequence ID" value="RPF19476.1"/>
    <property type="molecule type" value="Genomic_DNA"/>
</dbReference>
<evidence type="ECO:0000259" key="8">
    <source>
        <dbReference type="Pfam" id="PF01743"/>
    </source>
</evidence>
<keyword evidence="6" id="KW-0547">Nucleotide-binding</keyword>
<dbReference type="SUPFAM" id="SSF81891">
    <property type="entry name" value="Poly A polymerase C-terminal region-like"/>
    <property type="match status" value="1"/>
</dbReference>
<dbReference type="PANTHER" id="PTHR46173">
    <property type="entry name" value="CCA TRNA NUCLEOTIDYLTRANSFERASE 1, MITOCHONDRIAL"/>
    <property type="match status" value="1"/>
</dbReference>
<evidence type="ECO:0000256" key="3">
    <source>
        <dbReference type="ARBA" id="ARBA00022694"/>
    </source>
</evidence>
<comment type="cofactor">
    <cofactor evidence="1">
        <name>Mg(2+)</name>
        <dbReference type="ChEBI" id="CHEBI:18420"/>
    </cofactor>
</comment>
<dbReference type="InterPro" id="IPR050264">
    <property type="entry name" value="Bact_CCA-adding_enz_type3_sf"/>
</dbReference>
<comment type="caution">
    <text evidence="11">The sequence shown here is derived from an EMBL/GenBank/DDBJ whole genome shotgun (WGS) entry which is preliminary data.</text>
</comment>
<evidence type="ECO:0000256" key="4">
    <source>
        <dbReference type="ARBA" id="ARBA00022695"/>
    </source>
</evidence>
<evidence type="ECO:0000256" key="1">
    <source>
        <dbReference type="ARBA" id="ARBA00001946"/>
    </source>
</evidence>
<accession>A0A3N4YJ94</accession>
<dbReference type="GO" id="GO:0046872">
    <property type="term" value="F:metal ion binding"/>
    <property type="evidence" value="ECO:0007669"/>
    <property type="project" value="UniProtKB-KW"/>
</dbReference>
<evidence type="ECO:0000256" key="5">
    <source>
        <dbReference type="ARBA" id="ARBA00022723"/>
    </source>
</evidence>
<keyword evidence="12" id="KW-1185">Reference proteome</keyword>
<keyword evidence="7" id="KW-0460">Magnesium</keyword>
<dbReference type="Proteomes" id="UP000280501">
    <property type="component" value="Unassembled WGS sequence"/>
</dbReference>
<dbReference type="Pfam" id="PF12627">
    <property type="entry name" value="PolyA_pol_RNAbd"/>
    <property type="match status" value="1"/>
</dbReference>
<dbReference type="AlphaFoldDB" id="A0A3N4YJ94"/>
<feature type="domain" description="Poly A polymerase head" evidence="8">
    <location>
        <begin position="83"/>
        <end position="205"/>
    </location>
</feature>
<dbReference type="Gene3D" id="1.10.3090.10">
    <property type="entry name" value="cca-adding enzyme, domain 2"/>
    <property type="match status" value="1"/>
</dbReference>
<dbReference type="NCBIfam" id="TIGR02692">
    <property type="entry name" value="tRNA_CCA_actino"/>
    <property type="match status" value="1"/>
</dbReference>
<dbReference type="Pfam" id="PF01743">
    <property type="entry name" value="PolyA_pol"/>
    <property type="match status" value="1"/>
</dbReference>
<evidence type="ECO:0000259" key="10">
    <source>
        <dbReference type="Pfam" id="PF12627"/>
    </source>
</evidence>
<sequence length="524" mass="58184">MPQHYRLRGLFPITRTDAVAFPNLRGMRARTAGLGESVLVSIPSGAKPELDLLRRALGVLTEMAPAAIELGKLFRAAGHELSLVGGPVRDAFLGRASNDLDFATSATPDETQHLLARWGDAHWDIGKEFGTIGARKGDVVVEVTTYRTDRYDPDSRKPLVEFGDSLDGDLSRRDFTVNAMAVRLPELTFVDPFDGLSDLARKVLRTPIAPERSFDDDPLRMMRAARFAAQLSFHVEHGTLAALVAMAARIEIVSAERVQAELSKLVMSPNPRAGLEVLVDTGLADHVLPELPALQLEIDEHHRHKDVYEHSLIVLDQAIAQETGPDGPVPAPDLVLRLAALLHDVGKPATRKFEPGGGVSFHHHEVVGAKIVAKRLRALKYEKQVVKDVARLVELHLRFHGYGDGEWTDSAVRRYVTDAGPQLERLHRLTRADCTTRNRRKAKRLSDAYTHLEKRIETLRAQEEIDAIRPDLDGNQIMKILGIGPGREVGQAYKHLLGLRMERGPLGEDVATEELRKWWADQES</sequence>
<dbReference type="CDD" id="cd05398">
    <property type="entry name" value="NT_ClassII-CCAase"/>
    <property type="match status" value="1"/>
</dbReference>
<dbReference type="InterPro" id="IPR006675">
    <property type="entry name" value="HDIG_dom"/>
</dbReference>
<keyword evidence="5" id="KW-0479">Metal-binding</keyword>